<evidence type="ECO:0000313" key="3">
    <source>
        <dbReference type="Proteomes" id="UP001595916"/>
    </source>
</evidence>
<dbReference type="Proteomes" id="UP001595916">
    <property type="component" value="Unassembled WGS sequence"/>
</dbReference>
<keyword evidence="3" id="KW-1185">Reference proteome</keyword>
<reference evidence="3" key="1">
    <citation type="journal article" date="2019" name="Int. J. Syst. Evol. Microbiol.">
        <title>The Global Catalogue of Microorganisms (GCM) 10K type strain sequencing project: providing services to taxonomists for standard genome sequencing and annotation.</title>
        <authorList>
            <consortium name="The Broad Institute Genomics Platform"/>
            <consortium name="The Broad Institute Genome Sequencing Center for Infectious Disease"/>
            <person name="Wu L."/>
            <person name="Ma J."/>
        </authorList>
    </citation>
    <scope>NUCLEOTIDE SEQUENCE [LARGE SCALE GENOMIC DNA]</scope>
    <source>
        <strain evidence="3">CCUG 46385</strain>
    </source>
</reference>
<feature type="transmembrane region" description="Helical" evidence="1">
    <location>
        <begin position="20"/>
        <end position="42"/>
    </location>
</feature>
<protein>
    <submittedName>
        <fullName evidence="2">PilN domain-containing protein</fullName>
    </submittedName>
</protein>
<evidence type="ECO:0000256" key="1">
    <source>
        <dbReference type="SAM" id="Phobius"/>
    </source>
</evidence>
<proteinExistence type="predicted"/>
<keyword evidence="1" id="KW-1133">Transmembrane helix</keyword>
<dbReference type="Pfam" id="PF05137">
    <property type="entry name" value="PilN"/>
    <property type="match status" value="1"/>
</dbReference>
<keyword evidence="1" id="KW-0812">Transmembrane</keyword>
<dbReference type="EMBL" id="JBHSHL010000034">
    <property type="protein sequence ID" value="MFC4805154.1"/>
    <property type="molecule type" value="Genomic_DNA"/>
</dbReference>
<dbReference type="InterPro" id="IPR007813">
    <property type="entry name" value="PilN"/>
</dbReference>
<evidence type="ECO:0000313" key="2">
    <source>
        <dbReference type="EMBL" id="MFC4805154.1"/>
    </source>
</evidence>
<keyword evidence="1" id="KW-0472">Membrane</keyword>
<accession>A0ABV9QRM4</accession>
<organism evidence="2 3">
    <name type="scientific">Filifactor villosus</name>
    <dbReference type="NCBI Taxonomy" id="29374"/>
    <lineage>
        <taxon>Bacteria</taxon>
        <taxon>Bacillati</taxon>
        <taxon>Bacillota</taxon>
        <taxon>Clostridia</taxon>
        <taxon>Peptostreptococcales</taxon>
        <taxon>Filifactoraceae</taxon>
        <taxon>Filifactor</taxon>
    </lineage>
</organism>
<comment type="caution">
    <text evidence="2">The sequence shown here is derived from an EMBL/GenBank/DDBJ whole genome shotgun (WGS) entry which is preliminary data.</text>
</comment>
<gene>
    <name evidence="2" type="ORF">ACFO4R_08660</name>
</gene>
<name>A0ABV9QRM4_9FIRM</name>
<sequence>MKDLNFFAPYHTVKKDRDNSGNFLIGLGVLLLVGSICFNTALQVMKVMELTREKETLIATMESEAYQAKLEDARAQLAEFQELKREKMFFTDLQGNMTKIHRVNEYVMRFLSKELIRDLFLMELSIEDQQIIIGGRALNKKAIAQFEYDLRNTGKFEKIRISEIVKPEEEDKYYDFTMTIETKDVSFSEAK</sequence>
<dbReference type="RefSeq" id="WP_379788696.1">
    <property type="nucleotide sequence ID" value="NZ_JBHSHL010000034.1"/>
</dbReference>